<protein>
    <submittedName>
        <fullName evidence="1">Uncharacterized protein</fullName>
    </submittedName>
</protein>
<proteinExistence type="predicted"/>
<dbReference type="AlphaFoldDB" id="A0A109R7B9"/>
<evidence type="ECO:0000313" key="2">
    <source>
        <dbReference type="Proteomes" id="UP000216113"/>
    </source>
</evidence>
<organism evidence="1 2">
    <name type="scientific">Pseudomonas fragi</name>
    <dbReference type="NCBI Taxonomy" id="296"/>
    <lineage>
        <taxon>Bacteria</taxon>
        <taxon>Pseudomonadati</taxon>
        <taxon>Pseudomonadota</taxon>
        <taxon>Gammaproteobacteria</taxon>
        <taxon>Pseudomonadales</taxon>
        <taxon>Pseudomonadaceae</taxon>
        <taxon>Pseudomonas</taxon>
    </lineage>
</organism>
<comment type="caution">
    <text evidence="1">The sequence shown here is derived from an EMBL/GenBank/DDBJ whole genome shotgun (WGS) entry which is preliminary data.</text>
</comment>
<accession>A0A109R7B9</accession>
<reference evidence="1 2" key="1">
    <citation type="submission" date="2017-08" db="EMBL/GenBank/DDBJ databases">
        <title>Genomic and metabolic characterisation of spoilage-associated Pseudomonas species.</title>
        <authorList>
            <person name="Stanborough T."/>
            <person name="Fegan N."/>
            <person name="Powell S.M."/>
            <person name="Singh T."/>
            <person name="Tamplin M.L."/>
            <person name="Chandry P.S."/>
        </authorList>
    </citation>
    <scope>NUCLEOTIDE SEQUENCE [LARGE SCALE GENOMIC DNA]</scope>
    <source>
        <strain evidence="1 2">F1820</strain>
    </source>
</reference>
<name>A0A109R7B9_PSEFR</name>
<dbReference type="KEGG" id="pfz:AV641_03150"/>
<evidence type="ECO:0000313" key="1">
    <source>
        <dbReference type="EMBL" id="OZY40869.1"/>
    </source>
</evidence>
<sequence length="253" mass="28849">MPFAFLASLTFFPNAFAKSLIAASIHSRQDYRAFTDESATDYNPYFVCESLVPCMKHDSFEFDRQLYDLLCHEHHQSFTIRQLRDAYVLTMEGSPKLAAVRIYVYEQIRRLVRAGWVAKAPMLRKRGQVYQVLSKPPGIDLMLVASRFRCADISDPVVGGHHASDNTIDPSDPILPIADPAVAHSRLEEMLKETRLDLLSSMGETERYKQLFEEIPHLKGLLENAYYEVRDRCSRLLGHLRALETTLKAVTAV</sequence>
<dbReference type="Proteomes" id="UP000216113">
    <property type="component" value="Unassembled WGS sequence"/>
</dbReference>
<gene>
    <name evidence="1" type="ORF">CJF43_15930</name>
</gene>
<dbReference type="EMBL" id="NQKL01000012">
    <property type="protein sequence ID" value="OZY40869.1"/>
    <property type="molecule type" value="Genomic_DNA"/>
</dbReference>